<organism evidence="1 2">
    <name type="scientific">Schaedlerella arabinosiphila</name>
    <dbReference type="NCBI Taxonomy" id="2044587"/>
    <lineage>
        <taxon>Bacteria</taxon>
        <taxon>Bacillati</taxon>
        <taxon>Bacillota</taxon>
        <taxon>Clostridia</taxon>
        <taxon>Lachnospirales</taxon>
        <taxon>Lachnospiraceae</taxon>
        <taxon>Schaedlerella</taxon>
    </lineage>
</organism>
<dbReference type="AlphaFoldDB" id="A0A9X5CBX9"/>
<name>A0A9X5CBX9_9FIRM</name>
<evidence type="ECO:0000313" key="1">
    <source>
        <dbReference type="EMBL" id="NDO71672.1"/>
    </source>
</evidence>
<comment type="caution">
    <text evidence="1">The sequence shown here is derived from an EMBL/GenBank/DDBJ whole genome shotgun (WGS) entry which is preliminary data.</text>
</comment>
<dbReference type="EMBL" id="VIRB01000142">
    <property type="protein sequence ID" value="NDO71672.1"/>
    <property type="molecule type" value="Genomic_DNA"/>
</dbReference>
<sequence>MRGVGDKMRLEYQELEKIFCLKISAELSAFQYDMLQKERKEIYQTAYQIDSMINLYELLIERCRTMKEEVLIIAITIPELLHFLYERWLEYEDSHVEDIQSCIDLELEALKNIDKELKSLKHYYSEERMEETA</sequence>
<evidence type="ECO:0000313" key="2">
    <source>
        <dbReference type="Proteomes" id="UP000474104"/>
    </source>
</evidence>
<gene>
    <name evidence="1" type="ORF">FMM80_24675</name>
</gene>
<proteinExistence type="predicted"/>
<accession>A0A9X5CBX9</accession>
<dbReference type="Proteomes" id="UP000474104">
    <property type="component" value="Unassembled WGS sequence"/>
</dbReference>
<reference evidence="1 2" key="1">
    <citation type="submission" date="2019-07" db="EMBL/GenBank/DDBJ databases">
        <title>Draft genome sequences of 15 bacterial species constituting the stable defined intestinal microbiota of the GM15 gnotobiotic mouse model.</title>
        <authorList>
            <person name="Elie C."/>
            <person name="Mathieu A."/>
            <person name="Saliou A."/>
            <person name="Darnaud M."/>
            <person name="Leulier F."/>
            <person name="Tamellini A."/>
        </authorList>
    </citation>
    <scope>NUCLEOTIDE SEQUENCE [LARGE SCALE GENOMIC DNA]</scope>
    <source>
        <strain evidence="2">ASF 502</strain>
    </source>
</reference>
<protein>
    <submittedName>
        <fullName evidence="1">DUF3848 domain-containing protein</fullName>
    </submittedName>
</protein>